<evidence type="ECO:0000259" key="2">
    <source>
        <dbReference type="Pfam" id="PF25977"/>
    </source>
</evidence>
<feature type="coiled-coil region" evidence="1">
    <location>
        <begin position="109"/>
        <end position="154"/>
    </location>
</feature>
<evidence type="ECO:0000313" key="3">
    <source>
        <dbReference type="EnsemblMetazoa" id="LLOJ005608-PA"/>
    </source>
</evidence>
<reference evidence="3" key="1">
    <citation type="submission" date="2020-05" db="UniProtKB">
        <authorList>
            <consortium name="EnsemblMetazoa"/>
        </authorList>
    </citation>
    <scope>IDENTIFICATION</scope>
    <source>
        <strain evidence="3">Jacobina</strain>
    </source>
</reference>
<proteinExistence type="predicted"/>
<dbReference type="EMBL" id="AJWK01017665">
    <property type="status" value="NOT_ANNOTATED_CDS"/>
    <property type="molecule type" value="Genomic_DNA"/>
</dbReference>
<keyword evidence="1" id="KW-0175">Coiled coil</keyword>
<organism evidence="3 4">
    <name type="scientific">Lutzomyia longipalpis</name>
    <name type="common">Sand fly</name>
    <dbReference type="NCBI Taxonomy" id="7200"/>
    <lineage>
        <taxon>Eukaryota</taxon>
        <taxon>Metazoa</taxon>
        <taxon>Ecdysozoa</taxon>
        <taxon>Arthropoda</taxon>
        <taxon>Hexapoda</taxon>
        <taxon>Insecta</taxon>
        <taxon>Pterygota</taxon>
        <taxon>Neoptera</taxon>
        <taxon>Endopterygota</taxon>
        <taxon>Diptera</taxon>
        <taxon>Nematocera</taxon>
        <taxon>Psychodoidea</taxon>
        <taxon>Psychodidae</taxon>
        <taxon>Lutzomyia</taxon>
        <taxon>Lutzomyia</taxon>
    </lineage>
</organism>
<accession>A0A1B0GIV4</accession>
<dbReference type="AlphaFoldDB" id="A0A1B0GIV4"/>
<dbReference type="VEuPathDB" id="VectorBase:LLOJ005608"/>
<feature type="domain" description="Cilium assembly protein DZIP1" evidence="2">
    <location>
        <begin position="211"/>
        <end position="277"/>
    </location>
</feature>
<sequence length="381" mass="45531">MQTNFEEEKEKDETIEIQSHRQMLLDSQYQLADLLKAQISALDEWKESEKKRYEKETEEIKSSFQEAFNFMSQKRRIVLNKTKLDLYSIPAENARPEKQTNELREQPLSNEWEKKYKDLEINYKDSYEKMSFILSKLDKKNKDQLLLIEELRKKPETRNFSIQVNLNKIHSSKASKTKIEEFPKEELVISNPVSDKVLIRKPSKENISRNIKRTRNEVLEIINSKMHDVGLKPNQSCIKTEDFEKIKLKIDHKRKEKIRKFCNFQTTRENILHSLNFDMQNFTKDYTTHDEELSNKILQKYYNLNKLNYDVGLFDDTNSSGRIFDKTDGSSQESRDKKLTKNKKVNFDCDKNEENDEISFYDKYLESRKNMYQISTDTDNE</sequence>
<dbReference type="Proteomes" id="UP000092461">
    <property type="component" value="Unassembled WGS sequence"/>
</dbReference>
<protein>
    <recommendedName>
        <fullName evidence="2">Cilium assembly protein DZIP1 domain-containing protein</fullName>
    </recommendedName>
</protein>
<evidence type="ECO:0000313" key="4">
    <source>
        <dbReference type="Proteomes" id="UP000092461"/>
    </source>
</evidence>
<dbReference type="Pfam" id="PF25977">
    <property type="entry name" value="DZIP1"/>
    <property type="match status" value="1"/>
</dbReference>
<dbReference type="EnsemblMetazoa" id="LLOJ005608-RA">
    <property type="protein sequence ID" value="LLOJ005608-PA"/>
    <property type="gene ID" value="LLOJ005608"/>
</dbReference>
<dbReference type="VEuPathDB" id="VectorBase:LLONM1_011072"/>
<keyword evidence="4" id="KW-1185">Reference proteome</keyword>
<name>A0A1B0GIV4_LUTLO</name>
<evidence type="ECO:0000256" key="1">
    <source>
        <dbReference type="SAM" id="Coils"/>
    </source>
</evidence>
<dbReference type="InterPro" id="IPR058883">
    <property type="entry name" value="DZIP1_dom"/>
</dbReference>